<accession>A0A8J6XY53</accession>
<protein>
    <recommendedName>
        <fullName evidence="3">Bacteriocin</fullName>
    </recommendedName>
</protein>
<evidence type="ECO:0000313" key="1">
    <source>
        <dbReference type="EMBL" id="MBD2778612.1"/>
    </source>
</evidence>
<dbReference type="EMBL" id="JACXAE010000130">
    <property type="protein sequence ID" value="MBD2778612.1"/>
    <property type="molecule type" value="Genomic_DNA"/>
</dbReference>
<keyword evidence="2" id="KW-1185">Reference proteome</keyword>
<name>A0A8J6XY53_9CYAN</name>
<dbReference type="AlphaFoldDB" id="A0A8J6XY53"/>
<evidence type="ECO:0000313" key="2">
    <source>
        <dbReference type="Proteomes" id="UP000629098"/>
    </source>
</evidence>
<organism evidence="1 2">
    <name type="scientific">Iningainema tapete BLCC-T55</name>
    <dbReference type="NCBI Taxonomy" id="2748662"/>
    <lineage>
        <taxon>Bacteria</taxon>
        <taxon>Bacillati</taxon>
        <taxon>Cyanobacteriota</taxon>
        <taxon>Cyanophyceae</taxon>
        <taxon>Nostocales</taxon>
        <taxon>Scytonemataceae</taxon>
        <taxon>Iningainema tapete</taxon>
    </lineage>
</organism>
<reference evidence="1" key="1">
    <citation type="submission" date="2020-09" db="EMBL/GenBank/DDBJ databases">
        <title>Iningainema tapete sp. nov. (Scytonemataceae, Cyanobacteria) from greenhouses in central Florida (USA) produces two types of nodularin with biosynthetic potential for microcystin-LR and anabaenopeptins.</title>
        <authorList>
            <person name="Berthold D.E."/>
            <person name="Lefler F.W."/>
            <person name="Huang I.-S."/>
            <person name="Abdulla H."/>
            <person name="Zimba P.V."/>
            <person name="Laughinghouse H.D. IV."/>
        </authorList>
    </citation>
    <scope>NUCLEOTIDE SEQUENCE</scope>
    <source>
        <strain evidence="1">BLCCT55</strain>
    </source>
</reference>
<evidence type="ECO:0008006" key="3">
    <source>
        <dbReference type="Google" id="ProtNLM"/>
    </source>
</evidence>
<dbReference type="RefSeq" id="WP_190838515.1">
    <property type="nucleotide sequence ID" value="NZ_CAWPPI010000130.1"/>
</dbReference>
<dbReference type="Proteomes" id="UP000629098">
    <property type="component" value="Unassembled WGS sequence"/>
</dbReference>
<sequence length="100" mass="10369">MTTSNTNNLEIFFQDLSEEDTANITGGEGVVATGNASASFENNVGGIAQTSVITSAVDQGTHKGTSQSTSASIAFNDTQRDSQIFGPSFGLNFPNFLTGL</sequence>
<gene>
    <name evidence="1" type="ORF">ICL16_42860</name>
</gene>
<proteinExistence type="predicted"/>
<comment type="caution">
    <text evidence="1">The sequence shown here is derived from an EMBL/GenBank/DDBJ whole genome shotgun (WGS) entry which is preliminary data.</text>
</comment>